<gene>
    <name evidence="2" type="ORF">ACFFVK_00155</name>
</gene>
<accession>A0ABV5H5K6</accession>
<evidence type="ECO:0000313" key="3">
    <source>
        <dbReference type="Proteomes" id="UP001589562"/>
    </source>
</evidence>
<comment type="caution">
    <text evidence="2">The sequence shown here is derived from an EMBL/GenBank/DDBJ whole genome shotgun (WGS) entry which is preliminary data.</text>
</comment>
<reference evidence="2 3" key="1">
    <citation type="submission" date="2024-09" db="EMBL/GenBank/DDBJ databases">
        <authorList>
            <person name="Sun Q."/>
            <person name="Mori K."/>
        </authorList>
    </citation>
    <scope>NUCLEOTIDE SEQUENCE [LARGE SCALE GENOMIC DNA]</scope>
    <source>
        <strain evidence="2 3">CECT 8365</strain>
    </source>
</reference>
<dbReference type="RefSeq" id="WP_379679291.1">
    <property type="nucleotide sequence ID" value="NZ_JBHMFE010000005.1"/>
</dbReference>
<sequence length="477" mass="55632">MKKILLSIALFSSICLSAQTVIVDEKYTDISKPAAFRYLPFSKNFLLFTADDVKNSFVTLATDANLYDANGIKSILFENNKHVNCALIKTINKNDIIRNIKYFKDYDFNKGYDYMIGNWIFSRFCSSYDDLFELTLTNQKNKKKINYEKDEIYLEASNIKTKEKVRIKLETTKLDLLKGESLIESSDKVTFSCRLKGNDSFDLITKSISIKQNESTIYKTTYDIHGKKIKDLALKLNLIDNFFVLSSNEGGSVDQFKFNVQAVNHYYEDPENEDIYVYGIYTNKKSKVFKDFNAIGFYIFKFDKEGNKIWESINPIDDRNFQSHHYSASFGINLFEYEDKLVFTNCANTTVEFTNYALVDKSSGKVLKINRVDYNRVASFEKTNVFISESNESKDLLRKVFDPISFAAIDLNPKLFNYLKAIPEKNDRIYFNTIFSKEGIWLIETDNKEYYKVLLFKDQKKLPIWELFCFYKVAIAF</sequence>
<protein>
    <recommendedName>
        <fullName evidence="4">DKNYY family protein</fullName>
    </recommendedName>
</protein>
<proteinExistence type="predicted"/>
<evidence type="ECO:0000256" key="1">
    <source>
        <dbReference type="SAM" id="SignalP"/>
    </source>
</evidence>
<evidence type="ECO:0000313" key="2">
    <source>
        <dbReference type="EMBL" id="MFB9106974.1"/>
    </source>
</evidence>
<feature type="signal peptide" evidence="1">
    <location>
        <begin position="1"/>
        <end position="18"/>
    </location>
</feature>
<feature type="chain" id="PRO_5045612010" description="DKNYY family protein" evidence="1">
    <location>
        <begin position="19"/>
        <end position="477"/>
    </location>
</feature>
<dbReference type="Proteomes" id="UP001589562">
    <property type="component" value="Unassembled WGS sequence"/>
</dbReference>
<name>A0ABV5H5K6_9FLAO</name>
<keyword evidence="1" id="KW-0732">Signal</keyword>
<dbReference type="EMBL" id="JBHMFE010000005">
    <property type="protein sequence ID" value="MFB9106974.1"/>
    <property type="molecule type" value="Genomic_DNA"/>
</dbReference>
<keyword evidence="3" id="KW-1185">Reference proteome</keyword>
<organism evidence="2 3">
    <name type="scientific">Flavobacterium gyeonganense</name>
    <dbReference type="NCBI Taxonomy" id="1310418"/>
    <lineage>
        <taxon>Bacteria</taxon>
        <taxon>Pseudomonadati</taxon>
        <taxon>Bacteroidota</taxon>
        <taxon>Flavobacteriia</taxon>
        <taxon>Flavobacteriales</taxon>
        <taxon>Flavobacteriaceae</taxon>
        <taxon>Flavobacterium</taxon>
    </lineage>
</organism>
<evidence type="ECO:0008006" key="4">
    <source>
        <dbReference type="Google" id="ProtNLM"/>
    </source>
</evidence>